<dbReference type="Pfam" id="PF14542">
    <property type="entry name" value="Acetyltransf_CG"/>
    <property type="match status" value="1"/>
</dbReference>
<comment type="caution">
    <text evidence="2">The sequence shown here is derived from an EMBL/GenBank/DDBJ whole genome shotgun (WGS) entry which is preliminary data.</text>
</comment>
<dbReference type="EMBL" id="WMJX01000046">
    <property type="protein sequence ID" value="MTG99147.1"/>
    <property type="molecule type" value="Genomic_DNA"/>
</dbReference>
<dbReference type="RefSeq" id="WP_155093147.1">
    <property type="nucleotide sequence ID" value="NZ_CP102754.1"/>
</dbReference>
<evidence type="ECO:0000313" key="2">
    <source>
        <dbReference type="EMBL" id="MTG99147.1"/>
    </source>
</evidence>
<evidence type="ECO:0000259" key="1">
    <source>
        <dbReference type="PROSITE" id="PS51729"/>
    </source>
</evidence>
<dbReference type="InterPro" id="IPR016181">
    <property type="entry name" value="Acyl_CoA_acyltransferase"/>
</dbReference>
<name>A0A6I3LN58_9FLAO</name>
<organism evidence="2 3">
    <name type="scientific">Myroides albus</name>
    <dbReference type="NCBI Taxonomy" id="2562892"/>
    <lineage>
        <taxon>Bacteria</taxon>
        <taxon>Pseudomonadati</taxon>
        <taxon>Bacteroidota</taxon>
        <taxon>Flavobacteriia</taxon>
        <taxon>Flavobacteriales</taxon>
        <taxon>Flavobacteriaceae</taxon>
        <taxon>Myroides</taxon>
    </lineage>
</organism>
<gene>
    <name evidence="2" type="ORF">GJV76_13580</name>
</gene>
<dbReference type="OrthoDB" id="9793389at2"/>
<reference evidence="2 3" key="1">
    <citation type="submission" date="2019-11" db="EMBL/GenBank/DDBJ databases">
        <title>Genome of Strain BIT-d1.</title>
        <authorList>
            <person name="Yang Y."/>
        </authorList>
    </citation>
    <scope>NUCLEOTIDE SEQUENCE [LARGE SCALE GENOMIC DNA]</scope>
    <source>
        <strain evidence="2 3">BIT-d1</strain>
    </source>
</reference>
<keyword evidence="3" id="KW-1185">Reference proteome</keyword>
<protein>
    <submittedName>
        <fullName evidence="2">GNAT family N-acetyltransferase</fullName>
    </submittedName>
</protein>
<evidence type="ECO:0000313" key="3">
    <source>
        <dbReference type="Proteomes" id="UP000438760"/>
    </source>
</evidence>
<feature type="domain" description="N-acetyltransferase" evidence="1">
    <location>
        <begin position="6"/>
        <end position="94"/>
    </location>
</feature>
<dbReference type="SUPFAM" id="SSF55729">
    <property type="entry name" value="Acyl-CoA N-acyltransferases (Nat)"/>
    <property type="match status" value="1"/>
</dbReference>
<accession>A0A6I3LN58</accession>
<dbReference type="Gene3D" id="3.40.630.30">
    <property type="match status" value="1"/>
</dbReference>
<dbReference type="PROSITE" id="PS51729">
    <property type="entry name" value="GNAT_YJDJ"/>
    <property type="match status" value="1"/>
</dbReference>
<sequence length="94" mass="10111">MEIKHTALESKGVFTAFIDGKKAGEMTYSVAGIDKIIVDHTGVEEGYNGLGVGKKLVIDGVVPYARENGIKVIPLCPFAKSVFDKNESLRDVLA</sequence>
<dbReference type="Proteomes" id="UP000438760">
    <property type="component" value="Unassembled WGS sequence"/>
</dbReference>
<dbReference type="InterPro" id="IPR031165">
    <property type="entry name" value="GNAT_YJDJ"/>
</dbReference>
<proteinExistence type="predicted"/>
<dbReference type="GO" id="GO:0016740">
    <property type="term" value="F:transferase activity"/>
    <property type="evidence" value="ECO:0007669"/>
    <property type="project" value="UniProtKB-KW"/>
</dbReference>
<dbReference type="AlphaFoldDB" id="A0A6I3LN58"/>
<keyword evidence="2" id="KW-0808">Transferase</keyword>